<accession>A0A521ECC9</accession>
<dbReference type="AlphaFoldDB" id="A0A521ECC9"/>
<name>A0A521ECC9_9SPHI</name>
<dbReference type="EMBL" id="FXTN01000007">
    <property type="protein sequence ID" value="SMO81131.1"/>
    <property type="molecule type" value="Genomic_DNA"/>
</dbReference>
<keyword evidence="2" id="KW-1185">Reference proteome</keyword>
<gene>
    <name evidence="1" type="ORF">SAMN06265348_107342</name>
</gene>
<evidence type="ECO:0000313" key="1">
    <source>
        <dbReference type="EMBL" id="SMO81131.1"/>
    </source>
</evidence>
<protein>
    <submittedName>
        <fullName evidence="1">Uncharacterized protein</fullName>
    </submittedName>
</protein>
<organism evidence="1 2">
    <name type="scientific">Pedobacter westerhofensis</name>
    <dbReference type="NCBI Taxonomy" id="425512"/>
    <lineage>
        <taxon>Bacteria</taxon>
        <taxon>Pseudomonadati</taxon>
        <taxon>Bacteroidota</taxon>
        <taxon>Sphingobacteriia</taxon>
        <taxon>Sphingobacteriales</taxon>
        <taxon>Sphingobacteriaceae</taxon>
        <taxon>Pedobacter</taxon>
    </lineage>
</organism>
<dbReference type="RefSeq" id="WP_142529145.1">
    <property type="nucleotide sequence ID" value="NZ_CBCSJO010000007.1"/>
</dbReference>
<reference evidence="1 2" key="1">
    <citation type="submission" date="2017-05" db="EMBL/GenBank/DDBJ databases">
        <authorList>
            <person name="Varghese N."/>
            <person name="Submissions S."/>
        </authorList>
    </citation>
    <scope>NUCLEOTIDE SEQUENCE [LARGE SCALE GENOMIC DNA]</scope>
    <source>
        <strain evidence="1 2">DSM 19036</strain>
    </source>
</reference>
<proteinExistence type="predicted"/>
<sequence>MDKLGSKAKFIGYPEWEKLNKILPRDQKIPMIVVPLADYSVNKSFTQSMNPNGYRELVFTPGVHGAMNIFVAEIHPDQTSDVTKIANENQTFSGYYLTYSLENNLQQGHHRTNGVSDKFLEVPNTIFTNLEIFKK</sequence>
<evidence type="ECO:0000313" key="2">
    <source>
        <dbReference type="Proteomes" id="UP000320300"/>
    </source>
</evidence>
<dbReference type="Proteomes" id="UP000320300">
    <property type="component" value="Unassembled WGS sequence"/>
</dbReference>